<organism evidence="1 2">
    <name type="scientific">Armadillidium nasatum</name>
    <dbReference type="NCBI Taxonomy" id="96803"/>
    <lineage>
        <taxon>Eukaryota</taxon>
        <taxon>Metazoa</taxon>
        <taxon>Ecdysozoa</taxon>
        <taxon>Arthropoda</taxon>
        <taxon>Crustacea</taxon>
        <taxon>Multicrustacea</taxon>
        <taxon>Malacostraca</taxon>
        <taxon>Eumalacostraca</taxon>
        <taxon>Peracarida</taxon>
        <taxon>Isopoda</taxon>
        <taxon>Oniscidea</taxon>
        <taxon>Crinocheta</taxon>
        <taxon>Armadillidiidae</taxon>
        <taxon>Armadillidium</taxon>
    </lineage>
</organism>
<comment type="caution">
    <text evidence="1">The sequence shown here is derived from an EMBL/GenBank/DDBJ whole genome shotgun (WGS) entry which is preliminary data.</text>
</comment>
<gene>
    <name evidence="1" type="ORF">Anas_04864</name>
</gene>
<evidence type="ECO:0000313" key="2">
    <source>
        <dbReference type="Proteomes" id="UP000326759"/>
    </source>
</evidence>
<dbReference type="EMBL" id="SEYY01023367">
    <property type="protein sequence ID" value="KAB7494897.1"/>
    <property type="molecule type" value="Genomic_DNA"/>
</dbReference>
<dbReference type="AlphaFoldDB" id="A0A5N5SLR8"/>
<proteinExistence type="predicted"/>
<name>A0A5N5SLR8_9CRUS</name>
<evidence type="ECO:0000313" key="1">
    <source>
        <dbReference type="EMBL" id="KAB7494897.1"/>
    </source>
</evidence>
<keyword evidence="2" id="KW-1185">Reference proteome</keyword>
<sequence>MTYVRSITFQEEVVGVKSRSINEDVIVPMEYLPYPESEPFYTDIVPEIQRAANRSKRAITVAYPFGPPQSSLVMDFYFNIEVANPGHHRCKWEGGVFFGRFVRDRNIT</sequence>
<reference evidence="1 2" key="1">
    <citation type="journal article" date="2019" name="PLoS Biol.">
        <title>Sex chromosomes control vertical transmission of feminizing Wolbachia symbionts in an isopod.</title>
        <authorList>
            <person name="Becking T."/>
            <person name="Chebbi M.A."/>
            <person name="Giraud I."/>
            <person name="Moumen B."/>
            <person name="Laverre T."/>
            <person name="Caubet Y."/>
            <person name="Peccoud J."/>
            <person name="Gilbert C."/>
            <person name="Cordaux R."/>
        </authorList>
    </citation>
    <scope>NUCLEOTIDE SEQUENCE [LARGE SCALE GENOMIC DNA]</scope>
    <source>
        <strain evidence="1">ANa2</strain>
        <tissue evidence="1">Whole body excluding digestive tract and cuticle</tissue>
    </source>
</reference>
<dbReference type="Proteomes" id="UP000326759">
    <property type="component" value="Unassembled WGS sequence"/>
</dbReference>
<protein>
    <submittedName>
        <fullName evidence="1">Uncharacterized protein</fullName>
    </submittedName>
</protein>
<accession>A0A5N5SLR8</accession>